<comment type="subcellular location">
    <subcellularLocation>
        <location evidence="1">Membrane</location>
        <topology evidence="1">Multi-pass membrane protein</topology>
    </subcellularLocation>
</comment>
<dbReference type="AlphaFoldDB" id="A0A1Y1UQU3"/>
<feature type="transmembrane region" description="Helical" evidence="8">
    <location>
        <begin position="470"/>
        <end position="489"/>
    </location>
</feature>
<feature type="transmembrane region" description="Helical" evidence="8">
    <location>
        <begin position="434"/>
        <end position="458"/>
    </location>
</feature>
<feature type="transmembrane region" description="Helical" evidence="8">
    <location>
        <begin position="623"/>
        <end position="641"/>
    </location>
</feature>
<dbReference type="GO" id="GO:0016020">
    <property type="term" value="C:membrane"/>
    <property type="evidence" value="ECO:0007669"/>
    <property type="project" value="UniProtKB-SubCell"/>
</dbReference>
<keyword evidence="4 8" id="KW-0812">Transmembrane</keyword>
<feature type="transmembrane region" description="Helical" evidence="8">
    <location>
        <begin position="12"/>
        <end position="33"/>
    </location>
</feature>
<evidence type="ECO:0000256" key="7">
    <source>
        <dbReference type="ARBA" id="ARBA00023180"/>
    </source>
</evidence>
<dbReference type="Proteomes" id="UP000193218">
    <property type="component" value="Unassembled WGS sequence"/>
</dbReference>
<dbReference type="InParanoid" id="A0A1Y1UQU3"/>
<dbReference type="RefSeq" id="XP_021873732.1">
    <property type="nucleotide sequence ID" value="XM_022013883.1"/>
</dbReference>
<feature type="transmembrane region" description="Helical" evidence="8">
    <location>
        <begin position="564"/>
        <end position="582"/>
    </location>
</feature>
<keyword evidence="6 8" id="KW-0472">Membrane</keyword>
<evidence type="ECO:0000256" key="6">
    <source>
        <dbReference type="ARBA" id="ARBA00023136"/>
    </source>
</evidence>
<evidence type="ECO:0000256" key="5">
    <source>
        <dbReference type="ARBA" id="ARBA00022989"/>
    </source>
</evidence>
<feature type="transmembrane region" description="Helical" evidence="8">
    <location>
        <begin position="695"/>
        <end position="717"/>
    </location>
</feature>
<evidence type="ECO:0000256" key="2">
    <source>
        <dbReference type="ARBA" id="ARBA00010666"/>
    </source>
</evidence>
<feature type="transmembrane region" description="Helical" evidence="8">
    <location>
        <begin position="759"/>
        <end position="779"/>
    </location>
</feature>
<organism evidence="10 11">
    <name type="scientific">Kockovaella imperatae</name>
    <dbReference type="NCBI Taxonomy" id="4999"/>
    <lineage>
        <taxon>Eukaryota</taxon>
        <taxon>Fungi</taxon>
        <taxon>Dikarya</taxon>
        <taxon>Basidiomycota</taxon>
        <taxon>Agaricomycotina</taxon>
        <taxon>Tremellomycetes</taxon>
        <taxon>Tremellales</taxon>
        <taxon>Cuniculitremaceae</taxon>
        <taxon>Kockovaella</taxon>
    </lineage>
</organism>
<feature type="transmembrane region" description="Helical" evidence="8">
    <location>
        <begin position="799"/>
        <end position="825"/>
    </location>
</feature>
<keyword evidence="3 10" id="KW-0808">Transferase</keyword>
<dbReference type="GO" id="GO:0016740">
    <property type="term" value="F:transferase activity"/>
    <property type="evidence" value="ECO:0007669"/>
    <property type="project" value="UniProtKB-KW"/>
</dbReference>
<proteinExistence type="inferred from homology"/>
<keyword evidence="5 8" id="KW-1133">Transmembrane helix</keyword>
<feature type="transmembrane region" description="Helical" evidence="8">
    <location>
        <begin position="588"/>
        <end position="611"/>
    </location>
</feature>
<feature type="transmembrane region" description="Helical" evidence="8">
    <location>
        <begin position="729"/>
        <end position="747"/>
    </location>
</feature>
<protein>
    <submittedName>
        <fullName evidence="10">10 TM acyl transferase domain found in Cas1p-domain-containing protein</fullName>
    </submittedName>
</protein>
<feature type="transmembrane region" description="Helical" evidence="8">
    <location>
        <begin position="534"/>
        <end position="552"/>
    </location>
</feature>
<dbReference type="OrthoDB" id="1932925at2759"/>
<name>A0A1Y1UQU3_9TREE</name>
<keyword evidence="11" id="KW-1185">Reference proteome</keyword>
<keyword evidence="7" id="KW-0325">Glycoprotein</keyword>
<feature type="transmembrane region" description="Helical" evidence="8">
    <location>
        <begin position="661"/>
        <end position="683"/>
    </location>
</feature>
<gene>
    <name evidence="10" type="ORF">BD324DRAFT_597559</name>
</gene>
<dbReference type="GO" id="GO:0005975">
    <property type="term" value="P:carbohydrate metabolic process"/>
    <property type="evidence" value="ECO:0007669"/>
    <property type="project" value="UniProtKB-ARBA"/>
</dbReference>
<evidence type="ECO:0000313" key="11">
    <source>
        <dbReference type="Proteomes" id="UP000193218"/>
    </source>
</evidence>
<dbReference type="PANTHER" id="PTHR13533:SF1">
    <property type="entry name" value="N-ACETYLNEURAMINATE 9-O-ACETYLTRANSFERASE"/>
    <property type="match status" value="1"/>
</dbReference>
<dbReference type="InterPro" id="IPR012419">
    <property type="entry name" value="Cas1_AcylTrans_dom"/>
</dbReference>
<comment type="caution">
    <text evidence="10">The sequence shown here is derived from an EMBL/GenBank/DDBJ whole genome shotgun (WGS) entry which is preliminary data.</text>
</comment>
<evidence type="ECO:0000259" key="9">
    <source>
        <dbReference type="Pfam" id="PF07779"/>
    </source>
</evidence>
<evidence type="ECO:0000256" key="8">
    <source>
        <dbReference type="SAM" id="Phobius"/>
    </source>
</evidence>
<evidence type="ECO:0000256" key="4">
    <source>
        <dbReference type="ARBA" id="ARBA00022692"/>
    </source>
</evidence>
<dbReference type="GO" id="GO:0005794">
    <property type="term" value="C:Golgi apparatus"/>
    <property type="evidence" value="ECO:0007669"/>
    <property type="project" value="UniProtKB-ARBA"/>
</dbReference>
<feature type="transmembrane region" description="Helical" evidence="8">
    <location>
        <begin position="400"/>
        <end position="422"/>
    </location>
</feature>
<dbReference type="GeneID" id="33555691"/>
<dbReference type="Pfam" id="PF07779">
    <property type="entry name" value="Cas1_AcylT"/>
    <property type="match status" value="1"/>
</dbReference>
<sequence length="921" mass="103097">MVSPPRAGAGWYSYACGTLLGAIVLGNFGRWLFLDGHDAHRCGSLLARGSWSDPETHTQWQPEGCYHAPLKPDDYLQCLTMAPSNARDLELEEFGENKRRIVFIGDSTIRTLFGGFLRKIYGPNRQIIEPNYKHSNQLYTLEDGDNTLTMEFWWDQFLNTSAITDLVSGQSDQPPVSLLVISSGLHQMRLLGDQWMTRWAEEVDNVFCNLTSIQGSPGRPLINPWDATTFQVESGTFEDPGVDLGLPSVSGPIVELIEQPDMTLEPVDVSDTDSIYGHGSNRRIARSVVPSFPIADATIFMPTVDPVERMLTNGRGKTLRHARARKMHAHLAKIMSRPDPAPIAVSWATLAMAHEDESIDGIHHTNAMADRQAEVLLGWRCNDVIRQGTPSGTCCKRYNWVTPVQGILLLILALYGPLGTVLKQHLAPTSRLSALLPPASISDALCSFGLACVYLFLADRTPIFLKENKVYDSYVVGGWMLGALLVGLATMRKGKDGGFLHRDITDEWKGWMQIAILIYHFFGASKVSSIYNPIRVMVAAYLFMTGYGHFFFYYKKADFGFRRVATVLVRLNLLSIVLPYVMDTDYLFYYFAPLVSWWYLTIYATMAVGCAYNQRTWFLLTKLLASASLMTLLIKHSPWIMNDVFAILNVAFRHNWDAKEWSFRLVLDLLIVWCGMLSAFIYIKAQEAKITERAWFNIARYLSAGVSFLALGWYAYFELHHQKYDYNAYHPYISIIPIIAFVVLRNLTPTLRSYTSGVFCFIGQCSLETFTLQFHGFLASDTHAILMVIPGTSWRPLNVVLSTIVFIWLSHMVSGATGTLTDYIVGKKERSISLPLPASINIRRSSGSEPSSPCSETALLADSEYDQEMALAEKALINSPLFEAPSRQEGAIAKVSHLAGENLAVRMGLIGLGLGALNWIY</sequence>
<dbReference type="EMBL" id="NBSH01000002">
    <property type="protein sequence ID" value="ORX39947.1"/>
    <property type="molecule type" value="Genomic_DNA"/>
</dbReference>
<comment type="similarity">
    <text evidence="2">Belongs to the PC-esterase family. CASD1 subfamily.</text>
</comment>
<dbReference type="PANTHER" id="PTHR13533">
    <property type="entry name" value="N-ACETYLNEURAMINATE 9-O-ACETYLTRANSFERASE"/>
    <property type="match status" value="1"/>
</dbReference>
<accession>A0A1Y1UQU3</accession>
<evidence type="ECO:0000313" key="10">
    <source>
        <dbReference type="EMBL" id="ORX39947.1"/>
    </source>
</evidence>
<evidence type="ECO:0000256" key="3">
    <source>
        <dbReference type="ARBA" id="ARBA00022679"/>
    </source>
</evidence>
<evidence type="ECO:0000256" key="1">
    <source>
        <dbReference type="ARBA" id="ARBA00004141"/>
    </source>
</evidence>
<feature type="domain" description="Cas1p 10 TM acyl transferase" evidence="9">
    <location>
        <begin position="391"/>
        <end position="831"/>
    </location>
</feature>
<reference evidence="10 11" key="1">
    <citation type="submission" date="2017-03" db="EMBL/GenBank/DDBJ databases">
        <title>Widespread Adenine N6-methylation of Active Genes in Fungi.</title>
        <authorList>
            <consortium name="DOE Joint Genome Institute"/>
            <person name="Mondo S.J."/>
            <person name="Dannebaum R.O."/>
            <person name="Kuo R.C."/>
            <person name="Louie K.B."/>
            <person name="Bewick A.J."/>
            <person name="Labutti K."/>
            <person name="Haridas S."/>
            <person name="Kuo A."/>
            <person name="Salamov A."/>
            <person name="Ahrendt S.R."/>
            <person name="Lau R."/>
            <person name="Bowen B.P."/>
            <person name="Lipzen A."/>
            <person name="Sullivan W."/>
            <person name="Andreopoulos W.B."/>
            <person name="Clum A."/>
            <person name="Lindquist E."/>
            <person name="Daum C."/>
            <person name="Northen T.R."/>
            <person name="Ramamoorthy G."/>
            <person name="Schmitz R.J."/>
            <person name="Gryganskyi A."/>
            <person name="Culley D."/>
            <person name="Magnuson J."/>
            <person name="James T.Y."/>
            <person name="O'Malley M.A."/>
            <person name="Stajich J.E."/>
            <person name="Spatafora J.W."/>
            <person name="Visel A."/>
            <person name="Grigoriev I.V."/>
        </authorList>
    </citation>
    <scope>NUCLEOTIDE SEQUENCE [LARGE SCALE GENOMIC DNA]</scope>
    <source>
        <strain evidence="10 11">NRRL Y-17943</strain>
    </source>
</reference>